<dbReference type="Pfam" id="PF11575">
    <property type="entry name" value="FhuF_C"/>
    <property type="match status" value="1"/>
</dbReference>
<evidence type="ECO:0000313" key="2">
    <source>
        <dbReference type="EMBL" id="GAA3970104.1"/>
    </source>
</evidence>
<organism evidence="2 3">
    <name type="scientific">Gordonia caeni</name>
    <dbReference type="NCBI Taxonomy" id="1007097"/>
    <lineage>
        <taxon>Bacteria</taxon>
        <taxon>Bacillati</taxon>
        <taxon>Actinomycetota</taxon>
        <taxon>Actinomycetes</taxon>
        <taxon>Mycobacteriales</taxon>
        <taxon>Gordoniaceae</taxon>
        <taxon>Gordonia</taxon>
    </lineage>
</organism>
<proteinExistence type="predicted"/>
<sequence length="212" mass="22555">MESRPPLTEALHRLATITPYFELRHGRAEATRGRPSALLRTPEVAAERFDEAAAALGTAERRVAVSWVFLDWAARLWSVALGTALLTGRSVALDPERLRFSRDDGFTVLHMAAPTPGGTPAGEVIDGHLAPLVSAWGHLAAPGLLWGNAASCLVTAGSLLGDDAEPLVAAALTDRRLAGALDARTHRRRSCCLFYRSATGGYCGDCALTARD</sequence>
<dbReference type="EMBL" id="BAAAZW010000013">
    <property type="protein sequence ID" value="GAA3970104.1"/>
    <property type="molecule type" value="Genomic_DNA"/>
</dbReference>
<keyword evidence="3" id="KW-1185">Reference proteome</keyword>
<comment type="caution">
    <text evidence="2">The sequence shown here is derived from an EMBL/GenBank/DDBJ whole genome shotgun (WGS) entry which is preliminary data.</text>
</comment>
<protein>
    <recommendedName>
        <fullName evidence="1">Ferric siderophore reductase C-terminal domain-containing protein</fullName>
    </recommendedName>
</protein>
<evidence type="ECO:0000259" key="1">
    <source>
        <dbReference type="Pfam" id="PF11575"/>
    </source>
</evidence>
<dbReference type="InterPro" id="IPR024726">
    <property type="entry name" value="FhuF_C"/>
</dbReference>
<reference evidence="3" key="1">
    <citation type="journal article" date="2019" name="Int. J. Syst. Evol. Microbiol.">
        <title>The Global Catalogue of Microorganisms (GCM) 10K type strain sequencing project: providing services to taxonomists for standard genome sequencing and annotation.</title>
        <authorList>
            <consortium name="The Broad Institute Genomics Platform"/>
            <consortium name="The Broad Institute Genome Sequencing Center for Infectious Disease"/>
            <person name="Wu L."/>
            <person name="Ma J."/>
        </authorList>
    </citation>
    <scope>NUCLEOTIDE SEQUENCE [LARGE SCALE GENOMIC DNA]</scope>
    <source>
        <strain evidence="3">JCM 16923</strain>
    </source>
</reference>
<gene>
    <name evidence="2" type="ORF">GCM10022231_34400</name>
</gene>
<dbReference type="Proteomes" id="UP001418444">
    <property type="component" value="Unassembled WGS sequence"/>
</dbReference>
<feature type="domain" description="Ferric siderophore reductase C-terminal" evidence="1">
    <location>
        <begin position="188"/>
        <end position="208"/>
    </location>
</feature>
<name>A0ABP7PS65_9ACTN</name>
<dbReference type="RefSeq" id="WP_344785808.1">
    <property type="nucleotide sequence ID" value="NZ_BAAAZW010000013.1"/>
</dbReference>
<accession>A0ABP7PS65</accession>
<evidence type="ECO:0000313" key="3">
    <source>
        <dbReference type="Proteomes" id="UP001418444"/>
    </source>
</evidence>